<dbReference type="FunCoup" id="D7DRE9">
    <property type="interactions" value="2"/>
</dbReference>
<evidence type="ECO:0000313" key="11">
    <source>
        <dbReference type="Proteomes" id="UP000007722"/>
    </source>
</evidence>
<organism evidence="9 11">
    <name type="scientific">Methanococcus voltae (strain ATCC BAA-1334 / A3)</name>
    <dbReference type="NCBI Taxonomy" id="456320"/>
    <lineage>
        <taxon>Archaea</taxon>
        <taxon>Methanobacteriati</taxon>
        <taxon>Methanobacteriota</taxon>
        <taxon>Methanomada group</taxon>
        <taxon>Methanococci</taxon>
        <taxon>Methanococcales</taxon>
        <taxon>Methanococcaceae</taxon>
        <taxon>Methanococcus</taxon>
    </lineage>
</organism>
<evidence type="ECO:0000256" key="1">
    <source>
        <dbReference type="ARBA" id="ARBA00004651"/>
    </source>
</evidence>
<reference evidence="9 11" key="1">
    <citation type="submission" date="2010-05" db="EMBL/GenBank/DDBJ databases">
        <title>Complete sequence of Methanococcus voltae A3.</title>
        <authorList>
            <consortium name="US DOE Joint Genome Institute"/>
            <person name="Lucas S."/>
            <person name="Copeland A."/>
            <person name="Lapidus A."/>
            <person name="Cheng J.-F."/>
            <person name="Bruce D."/>
            <person name="Goodwin L."/>
            <person name="Pitluck S."/>
            <person name="Lowry S."/>
            <person name="Clum A."/>
            <person name="Land M."/>
            <person name="Hauser L."/>
            <person name="Kyrpides N."/>
            <person name="Mikhailova N."/>
            <person name="Whitman W.B."/>
            <person name="Woyke T."/>
        </authorList>
    </citation>
    <scope>NUCLEOTIDE SEQUENCE [LARGE SCALE GENOMIC DNA]</scope>
    <source>
        <strain evidence="9">A3</strain>
        <strain evidence="11">ATCC BAA-1334 / A3</strain>
    </source>
</reference>
<feature type="transmembrane region" description="Helical" evidence="8">
    <location>
        <begin position="92"/>
        <end position="113"/>
    </location>
</feature>
<evidence type="ECO:0000256" key="6">
    <source>
        <dbReference type="ARBA" id="ARBA00035120"/>
    </source>
</evidence>
<evidence type="ECO:0000256" key="8">
    <source>
        <dbReference type="HAMAP-Rule" id="MF_00454"/>
    </source>
</evidence>
<keyword evidence="8" id="KW-0915">Sodium</keyword>
<dbReference type="AlphaFoldDB" id="D7DRE9"/>
<accession>D7DRE9</accession>
<dbReference type="EMBL" id="CP002057">
    <property type="protein sequence ID" value="ADI35769.1"/>
    <property type="molecule type" value="Genomic_DNA"/>
</dbReference>
<keyword evidence="4 8" id="KW-1133">Transmembrane helix</keyword>
<keyword evidence="5 8" id="KW-0472">Membrane</keyword>
<dbReference type="NCBIfam" id="TIGR00494">
    <property type="entry name" value="crcB"/>
    <property type="match status" value="1"/>
</dbReference>
<keyword evidence="8" id="KW-0407">Ion channel</keyword>
<evidence type="ECO:0000256" key="4">
    <source>
        <dbReference type="ARBA" id="ARBA00022989"/>
    </source>
</evidence>
<feature type="transmembrane region" description="Helical" evidence="8">
    <location>
        <begin position="38"/>
        <end position="55"/>
    </location>
</feature>
<feature type="binding site" evidence="8">
    <location>
        <position position="75"/>
    </location>
    <ligand>
        <name>Na(+)</name>
        <dbReference type="ChEBI" id="CHEBI:29101"/>
        <note>structural</note>
    </ligand>
</feature>
<evidence type="ECO:0000256" key="7">
    <source>
        <dbReference type="ARBA" id="ARBA00035585"/>
    </source>
</evidence>
<dbReference type="HAMAP" id="MF_00454">
    <property type="entry name" value="FluC"/>
    <property type="match status" value="1"/>
</dbReference>
<evidence type="ECO:0000256" key="2">
    <source>
        <dbReference type="ARBA" id="ARBA00022475"/>
    </source>
</evidence>
<dbReference type="GO" id="GO:0062054">
    <property type="term" value="F:fluoride channel activity"/>
    <property type="evidence" value="ECO:0007669"/>
    <property type="project" value="UniProtKB-UniRule"/>
</dbReference>
<dbReference type="GO" id="GO:0140114">
    <property type="term" value="P:cellular detoxification of fluoride"/>
    <property type="evidence" value="ECO:0007669"/>
    <property type="project" value="UniProtKB-UniRule"/>
</dbReference>
<evidence type="ECO:0000313" key="10">
    <source>
        <dbReference type="EMBL" id="ADI35769.1"/>
    </source>
</evidence>
<keyword evidence="3 8" id="KW-0812">Transmembrane</keyword>
<dbReference type="PANTHER" id="PTHR28259:SF1">
    <property type="entry name" value="FLUORIDE EXPORT PROTEIN 1-RELATED"/>
    <property type="match status" value="1"/>
</dbReference>
<gene>
    <name evidence="8" type="primary">fluC</name>
    <name evidence="8" type="synonym">crcB</name>
    <name evidence="9" type="ordered locus">Mvol_0049</name>
    <name evidence="10" type="ordered locus">Mvol_0109</name>
</gene>
<dbReference type="HOGENOM" id="CLU_114342_3_0_2"/>
<dbReference type="PANTHER" id="PTHR28259">
    <property type="entry name" value="FLUORIDE EXPORT PROTEIN 1-RELATED"/>
    <property type="match status" value="1"/>
</dbReference>
<feature type="binding site" evidence="8">
    <location>
        <position position="72"/>
    </location>
    <ligand>
        <name>Na(+)</name>
        <dbReference type="ChEBI" id="CHEBI:29101"/>
        <note>structural</note>
    </ligand>
</feature>
<dbReference type="InParanoid" id="D7DRE9"/>
<sequence length="126" mass="13855">MRELLLIGIGGFLGAVLRYVISGIIPVKFGIPSGTLTVNLIGSLIMGFVLYSTLLVDIPVEWKILITTGFCGALTTFSTFSYETFSLMDEGYLIKAFYNVFLNVAGCLLMIYIGRQLSYSIFNISI</sequence>
<dbReference type="InterPro" id="IPR003691">
    <property type="entry name" value="FluC"/>
</dbReference>
<dbReference type="OrthoDB" id="253428at2157"/>
<dbReference type="GO" id="GO:0046872">
    <property type="term" value="F:metal ion binding"/>
    <property type="evidence" value="ECO:0007669"/>
    <property type="project" value="UniProtKB-KW"/>
</dbReference>
<keyword evidence="8" id="KW-0406">Ion transport</keyword>
<protein>
    <recommendedName>
        <fullName evidence="8">Fluoride-specific ion channel FluC</fullName>
    </recommendedName>
</protein>
<evidence type="ECO:0000313" key="9">
    <source>
        <dbReference type="EMBL" id="ADI35709.1"/>
    </source>
</evidence>
<keyword evidence="8" id="KW-0813">Transport</keyword>
<evidence type="ECO:0000256" key="3">
    <source>
        <dbReference type="ARBA" id="ARBA00022692"/>
    </source>
</evidence>
<keyword evidence="11" id="KW-1185">Reference proteome</keyword>
<keyword evidence="8" id="KW-0479">Metal-binding</keyword>
<proteinExistence type="inferred from homology"/>
<dbReference type="KEGG" id="mvo:Mvol_0049"/>
<evidence type="ECO:0000256" key="5">
    <source>
        <dbReference type="ARBA" id="ARBA00023136"/>
    </source>
</evidence>
<name>D7DRE9_METV3</name>
<comment type="similarity">
    <text evidence="6 8">Belongs to the fluoride channel Fluc/FEX (TC 1.A.43) family.</text>
</comment>
<keyword evidence="2 8" id="KW-1003">Cell membrane</keyword>
<comment type="function">
    <text evidence="8">Fluoride-specific ion channel. Important for reducing fluoride concentration in the cell, thus reducing its toxicity.</text>
</comment>
<dbReference type="STRING" id="456320.Mvol_0049"/>
<dbReference type="GO" id="GO:0005886">
    <property type="term" value="C:plasma membrane"/>
    <property type="evidence" value="ECO:0007669"/>
    <property type="project" value="UniProtKB-SubCell"/>
</dbReference>
<dbReference type="eggNOG" id="arCOG04701">
    <property type="taxonomic scope" value="Archaea"/>
</dbReference>
<dbReference type="Proteomes" id="UP000007722">
    <property type="component" value="Chromosome"/>
</dbReference>
<dbReference type="Pfam" id="PF02537">
    <property type="entry name" value="CRCB"/>
    <property type="match status" value="1"/>
</dbReference>
<feature type="transmembrane region" description="Helical" evidence="8">
    <location>
        <begin position="62"/>
        <end position="80"/>
    </location>
</feature>
<comment type="subcellular location">
    <subcellularLocation>
        <location evidence="1 8">Cell membrane</location>
        <topology evidence="1 8">Multi-pass membrane protein</topology>
    </subcellularLocation>
</comment>
<dbReference type="EMBL" id="CP002057">
    <property type="protein sequence ID" value="ADI35709.1"/>
    <property type="molecule type" value="Genomic_DNA"/>
</dbReference>
<comment type="catalytic activity">
    <reaction evidence="7">
        <text>fluoride(in) = fluoride(out)</text>
        <dbReference type="Rhea" id="RHEA:76159"/>
        <dbReference type="ChEBI" id="CHEBI:17051"/>
    </reaction>
    <physiologicalReaction direction="left-to-right" evidence="7">
        <dbReference type="Rhea" id="RHEA:76160"/>
    </physiologicalReaction>
</comment>
<dbReference type="KEGG" id="mvo:Mvol_0109"/>
<comment type="activity regulation">
    <text evidence="8">Na(+) is not transported, but it plays an essential structural role and its presence is essential for fluoride channel function.</text>
</comment>